<keyword evidence="3 5" id="KW-1133">Transmembrane helix</keyword>
<evidence type="ECO:0000313" key="8">
    <source>
        <dbReference type="Proteomes" id="UP000225706"/>
    </source>
</evidence>
<reference evidence="8" key="1">
    <citation type="journal article" date="2017" name="bioRxiv">
        <title>Comparative analysis of the genomes of Stylophora pistillata and Acropora digitifera provides evidence for extensive differences between species of corals.</title>
        <authorList>
            <person name="Voolstra C.R."/>
            <person name="Li Y."/>
            <person name="Liew Y.J."/>
            <person name="Baumgarten S."/>
            <person name="Zoccola D."/>
            <person name="Flot J.-F."/>
            <person name="Tambutte S."/>
            <person name="Allemand D."/>
            <person name="Aranda M."/>
        </authorList>
    </citation>
    <scope>NUCLEOTIDE SEQUENCE [LARGE SCALE GENOMIC DNA]</scope>
</reference>
<dbReference type="PROSITE" id="PS50878">
    <property type="entry name" value="RT_POL"/>
    <property type="match status" value="1"/>
</dbReference>
<dbReference type="InterPro" id="IPR000477">
    <property type="entry name" value="RT_dom"/>
</dbReference>
<sequence>MWQCQWEKMKKQRQDIKDFVQSLSLTTPINPQDAFFGGRTGATTLYHRVDPTQREQIRYVDGTSEYPWVNKYGEYPVGHPTIYLEPENQDLNAYYGLMKIDILPPIHRFNPVLPYRQNFGPSSKLTFPLCRSCVEEESIKPIEDRNYICIHSDEERMLRGTWCTPEMHKAIAMGYRLIKIHERQHGRDGYEWRCLKKGCDGMASMRRNSPVRTHRASKIHGGESSEIIKTGLDHILPIQSRRVHSTEPPWIASTLKDLIQARQRALSRGDNQQFRGLRNRVNRERKACRAKHFQAKVEHLKECRPSAWWDEIKKLSGSSPAFTERSYVTKSLQHLYEPSDDISLANTINKAFLLPMQCFSPLPADFFIIPSDSATQQPALVESNESVYNKLTKLNRSKAHGPDGIPGSVLKENSDLLAAPIGDILNLSYREGRLPHSWKEGDVVSVPKQRPVQHINKHLRPISLTPILSKIAEEYVVYTYVKPAVLSKIDPQQFGTVPKSSTTHALISIIHSWAKSTDGNGSTTRVVLFDFRKAFNLIDHHVLARKLSSYDIPRPILRWIMDFSTNRKQRIKLSRDCFSEWEAVPAGVPQGTKLGPWLFLIMINNLSVADTIIWKYVDDTTLVESVLKNGPSYLQLRVNELVKQSEVDGFQFNESKCKELRISFSRSGGVSITAPVYISEIAPWCIRGRLVTVYSLFLAGAELVAAIIDGISSPYKKTGWRFMFGLAAVPSAIMFLGCLWLPESPSWLVSRGTCEDARKVLVRLRGTTDVNEELQAIQTVCKEEESFDKKSRFYEMLTTSSTREALLVGCMLITMQELSGINIV</sequence>
<dbReference type="InterPro" id="IPR005828">
    <property type="entry name" value="MFS_sugar_transport-like"/>
</dbReference>
<dbReference type="InterPro" id="IPR036259">
    <property type="entry name" value="MFS_trans_sf"/>
</dbReference>
<evidence type="ECO:0000256" key="4">
    <source>
        <dbReference type="ARBA" id="ARBA00023136"/>
    </source>
</evidence>
<feature type="transmembrane region" description="Helical" evidence="5">
    <location>
        <begin position="720"/>
        <end position="742"/>
    </location>
</feature>
<organism evidence="7 8">
    <name type="scientific">Stylophora pistillata</name>
    <name type="common">Smooth cauliflower coral</name>
    <dbReference type="NCBI Taxonomy" id="50429"/>
    <lineage>
        <taxon>Eukaryota</taxon>
        <taxon>Metazoa</taxon>
        <taxon>Cnidaria</taxon>
        <taxon>Anthozoa</taxon>
        <taxon>Hexacorallia</taxon>
        <taxon>Scleractinia</taxon>
        <taxon>Astrocoeniina</taxon>
        <taxon>Pocilloporidae</taxon>
        <taxon>Stylophora</taxon>
    </lineage>
</organism>
<dbReference type="InterPro" id="IPR043502">
    <property type="entry name" value="DNA/RNA_pol_sf"/>
</dbReference>
<name>A0A2B4R8S0_STYPI</name>
<feature type="non-terminal residue" evidence="7">
    <location>
        <position position="824"/>
    </location>
</feature>
<evidence type="ECO:0000256" key="3">
    <source>
        <dbReference type="ARBA" id="ARBA00022989"/>
    </source>
</evidence>
<keyword evidence="4 5" id="KW-0472">Membrane</keyword>
<dbReference type="EMBL" id="LSMT01000949">
    <property type="protein sequence ID" value="PFX13546.1"/>
    <property type="molecule type" value="Genomic_DNA"/>
</dbReference>
<feature type="domain" description="Reverse transcriptase" evidence="6">
    <location>
        <begin position="427"/>
        <end position="672"/>
    </location>
</feature>
<accession>A0A2B4R8S0</accession>
<keyword evidence="8" id="KW-1185">Reference proteome</keyword>
<dbReference type="SUPFAM" id="SSF56672">
    <property type="entry name" value="DNA/RNA polymerases"/>
    <property type="match status" value="1"/>
</dbReference>
<dbReference type="Pfam" id="PF00078">
    <property type="entry name" value="RVT_1"/>
    <property type="match status" value="1"/>
</dbReference>
<feature type="transmembrane region" description="Helical" evidence="5">
    <location>
        <begin position="690"/>
        <end position="708"/>
    </location>
</feature>
<dbReference type="AlphaFoldDB" id="A0A2B4R8S0"/>
<evidence type="ECO:0000259" key="6">
    <source>
        <dbReference type="PROSITE" id="PS50878"/>
    </source>
</evidence>
<dbReference type="SUPFAM" id="SSF103473">
    <property type="entry name" value="MFS general substrate transporter"/>
    <property type="match status" value="1"/>
</dbReference>
<comment type="caution">
    <text evidence="7">The sequence shown here is derived from an EMBL/GenBank/DDBJ whole genome shotgun (WGS) entry which is preliminary data.</text>
</comment>
<gene>
    <name evidence="7" type="primary">Slc2a13</name>
    <name evidence="7" type="ORF">AWC38_SpisGene22357</name>
</gene>
<comment type="subcellular location">
    <subcellularLocation>
        <location evidence="1">Membrane</location>
    </subcellularLocation>
</comment>
<evidence type="ECO:0000256" key="5">
    <source>
        <dbReference type="SAM" id="Phobius"/>
    </source>
</evidence>
<dbReference type="STRING" id="50429.A0A2B4R8S0"/>
<dbReference type="GO" id="GO:0016020">
    <property type="term" value="C:membrane"/>
    <property type="evidence" value="ECO:0007669"/>
    <property type="project" value="UniProtKB-SubCell"/>
</dbReference>
<protein>
    <submittedName>
        <fullName evidence="7">Proton myo-inositol cotransporter</fullName>
    </submittedName>
</protein>
<proteinExistence type="predicted"/>
<dbReference type="Proteomes" id="UP000225706">
    <property type="component" value="Unassembled WGS sequence"/>
</dbReference>
<dbReference type="Gene3D" id="1.20.1250.20">
    <property type="entry name" value="MFS general substrate transporter like domains"/>
    <property type="match status" value="1"/>
</dbReference>
<evidence type="ECO:0000313" key="7">
    <source>
        <dbReference type="EMBL" id="PFX13546.1"/>
    </source>
</evidence>
<keyword evidence="2 5" id="KW-0812">Transmembrane</keyword>
<dbReference type="Pfam" id="PF00083">
    <property type="entry name" value="Sugar_tr"/>
    <property type="match status" value="1"/>
</dbReference>
<dbReference type="PANTHER" id="PTHR47510">
    <property type="entry name" value="REVERSE TRANSCRIPTASE DOMAIN-CONTAINING PROTEIN"/>
    <property type="match status" value="1"/>
</dbReference>
<evidence type="ECO:0000256" key="2">
    <source>
        <dbReference type="ARBA" id="ARBA00022692"/>
    </source>
</evidence>
<dbReference type="OrthoDB" id="6422934at2759"/>
<dbReference type="PANTHER" id="PTHR47510:SF3">
    <property type="entry name" value="ENDO_EXONUCLEASE_PHOSPHATASE DOMAIN-CONTAINING PROTEIN"/>
    <property type="match status" value="1"/>
</dbReference>
<evidence type="ECO:0000256" key="1">
    <source>
        <dbReference type="ARBA" id="ARBA00004370"/>
    </source>
</evidence>
<dbReference type="GO" id="GO:0022857">
    <property type="term" value="F:transmembrane transporter activity"/>
    <property type="evidence" value="ECO:0007669"/>
    <property type="project" value="InterPro"/>
</dbReference>